<keyword evidence="1" id="KW-0812">Transmembrane</keyword>
<feature type="transmembrane region" description="Helical" evidence="1">
    <location>
        <begin position="20"/>
        <end position="53"/>
    </location>
</feature>
<protein>
    <recommendedName>
        <fullName evidence="4">Energy-coupling factor transporter transmembrane protein EcfT</fullName>
    </recommendedName>
</protein>
<proteinExistence type="predicted"/>
<feature type="transmembrane region" description="Helical" evidence="1">
    <location>
        <begin position="65"/>
        <end position="84"/>
    </location>
</feature>
<comment type="caution">
    <text evidence="2">The sequence shown here is derived from an EMBL/GenBank/DDBJ whole genome shotgun (WGS) entry which is preliminary data.</text>
</comment>
<keyword evidence="3" id="KW-1185">Reference proteome</keyword>
<evidence type="ECO:0000256" key="1">
    <source>
        <dbReference type="SAM" id="Phobius"/>
    </source>
</evidence>
<keyword evidence="1" id="KW-1133">Transmembrane helix</keyword>
<keyword evidence="1" id="KW-0472">Membrane</keyword>
<organism evidence="2 3">
    <name type="scientific">Shewanella surugensis</name>
    <dbReference type="NCBI Taxonomy" id="212020"/>
    <lineage>
        <taxon>Bacteria</taxon>
        <taxon>Pseudomonadati</taxon>
        <taxon>Pseudomonadota</taxon>
        <taxon>Gammaproteobacteria</taxon>
        <taxon>Alteromonadales</taxon>
        <taxon>Shewanellaceae</taxon>
        <taxon>Shewanella</taxon>
    </lineage>
</organism>
<dbReference type="Proteomes" id="UP001203423">
    <property type="component" value="Unassembled WGS sequence"/>
</dbReference>
<evidence type="ECO:0008006" key="4">
    <source>
        <dbReference type="Google" id="ProtNLM"/>
    </source>
</evidence>
<dbReference type="RefSeq" id="WP_248938419.1">
    <property type="nucleotide sequence ID" value="NZ_JAKIKS010000002.1"/>
</dbReference>
<dbReference type="EMBL" id="JAKIKS010000002">
    <property type="protein sequence ID" value="MCL1123135.1"/>
    <property type="molecule type" value="Genomic_DNA"/>
</dbReference>
<sequence length="142" mass="16156">MAETPHKIEKKMPLPKRLMLLLTLIALTGIIVLQFQQGGLLSILLLLIILASLGRQKSGLIMLRLYSCIHLLFVSYLPIFIYQAGNTADMIHAFPLLQDWPNQFYILLWVGVSLLSILQVYLAFNLKISAYFKDKINLNIIS</sequence>
<accession>A0ABT0L6L9</accession>
<reference evidence="2 3" key="1">
    <citation type="submission" date="2022-01" db="EMBL/GenBank/DDBJ databases">
        <title>Whole genome-based taxonomy of the Shewanellaceae.</title>
        <authorList>
            <person name="Martin-Rodriguez A.J."/>
        </authorList>
    </citation>
    <scope>NUCLEOTIDE SEQUENCE [LARGE SCALE GENOMIC DNA]</scope>
    <source>
        <strain evidence="2 3">DSM 17177</strain>
    </source>
</reference>
<evidence type="ECO:0000313" key="3">
    <source>
        <dbReference type="Proteomes" id="UP001203423"/>
    </source>
</evidence>
<evidence type="ECO:0000313" key="2">
    <source>
        <dbReference type="EMBL" id="MCL1123135.1"/>
    </source>
</evidence>
<name>A0ABT0L6L9_9GAMM</name>
<gene>
    <name evidence="2" type="ORF">L2764_01230</name>
</gene>
<feature type="transmembrane region" description="Helical" evidence="1">
    <location>
        <begin position="104"/>
        <end position="124"/>
    </location>
</feature>